<evidence type="ECO:0000256" key="4">
    <source>
        <dbReference type="ARBA" id="ARBA00022490"/>
    </source>
</evidence>
<dbReference type="InterPro" id="IPR036140">
    <property type="entry name" value="PFN_sf"/>
</dbReference>
<dbReference type="PANTHER" id="PTHR11604:SF59">
    <property type="entry name" value="PROFILIN"/>
    <property type="match status" value="1"/>
</dbReference>
<evidence type="ECO:0000256" key="5">
    <source>
        <dbReference type="ARBA" id="ARBA00022553"/>
    </source>
</evidence>
<dbReference type="EMBL" id="JBEAFC010000006">
    <property type="protein sequence ID" value="KAL1552377.1"/>
    <property type="molecule type" value="Genomic_DNA"/>
</dbReference>
<dbReference type="SMART" id="SM00392">
    <property type="entry name" value="PROF"/>
    <property type="match status" value="1"/>
</dbReference>
<dbReference type="InterPro" id="IPR048278">
    <property type="entry name" value="PFN"/>
</dbReference>
<comment type="similarity">
    <text evidence="2 10">Belongs to the profilin family.</text>
</comment>
<evidence type="ECO:0000256" key="6">
    <source>
        <dbReference type="ARBA" id="ARBA00023203"/>
    </source>
</evidence>
<comment type="subcellular location">
    <subcellularLocation>
        <location evidence="1">Cytoplasm</location>
        <location evidence="1">Cytoskeleton</location>
    </subcellularLocation>
</comment>
<gene>
    <name evidence="11" type="ORF">AAHA92_13181</name>
</gene>
<dbReference type="SUPFAM" id="SSF55770">
    <property type="entry name" value="Profilin (actin-binding protein)"/>
    <property type="match status" value="1"/>
</dbReference>
<dbReference type="Gene3D" id="3.30.450.30">
    <property type="entry name" value="Dynein light chain 2a, cytoplasmic"/>
    <property type="match status" value="1"/>
</dbReference>
<dbReference type="Pfam" id="PF00235">
    <property type="entry name" value="Profilin"/>
    <property type="match status" value="1"/>
</dbReference>
<evidence type="ECO:0000256" key="3">
    <source>
        <dbReference type="ARBA" id="ARBA00011583"/>
    </source>
</evidence>
<dbReference type="GO" id="GO:0005856">
    <property type="term" value="C:cytoskeleton"/>
    <property type="evidence" value="ECO:0007669"/>
    <property type="project" value="UniProtKB-SubCell"/>
</dbReference>
<evidence type="ECO:0000256" key="9">
    <source>
        <dbReference type="RuleBase" id="RU003908"/>
    </source>
</evidence>
<dbReference type="AlphaFoldDB" id="A0ABD1H829"/>
<dbReference type="InterPro" id="IPR027310">
    <property type="entry name" value="Profilin_CS"/>
</dbReference>
<dbReference type="PANTHER" id="PTHR11604">
    <property type="entry name" value="PROFILIN"/>
    <property type="match status" value="1"/>
</dbReference>
<dbReference type="PRINTS" id="PR00392">
    <property type="entry name" value="PROFILIN"/>
</dbReference>
<dbReference type="PROSITE" id="PS00414">
    <property type="entry name" value="PROFILIN"/>
    <property type="match status" value="1"/>
</dbReference>
<dbReference type="PRINTS" id="PR01640">
    <property type="entry name" value="PROFILINPLNT"/>
</dbReference>
<comment type="caution">
    <text evidence="11">The sequence shown here is derived from an EMBL/GenBank/DDBJ whole genome shotgun (WGS) entry which is preliminary data.</text>
</comment>
<protein>
    <recommendedName>
        <fullName evidence="10">Profilin</fullName>
    </recommendedName>
</protein>
<evidence type="ECO:0000256" key="10">
    <source>
        <dbReference type="RuleBase" id="RU003909"/>
    </source>
</evidence>
<dbReference type="InterPro" id="IPR005455">
    <property type="entry name" value="PFN_euk"/>
</dbReference>
<comment type="function">
    <text evidence="8">Binds to actin and affects the structure of the cytoskeleton. At high concentrations, profilin prevents the polymerization of actin, whereas it enhances it at low concentrations. By binding to PIP2, it inhibits the formation of IP3 and DG.</text>
</comment>
<evidence type="ECO:0000256" key="8">
    <source>
        <dbReference type="ARBA" id="ARBA00025549"/>
    </source>
</evidence>
<dbReference type="Proteomes" id="UP001567538">
    <property type="component" value="Unassembled WGS sequence"/>
</dbReference>
<dbReference type="FunFam" id="3.30.450.30:FF:000001">
    <property type="entry name" value="Profilin"/>
    <property type="match status" value="1"/>
</dbReference>
<dbReference type="CDD" id="cd00148">
    <property type="entry name" value="PROF"/>
    <property type="match status" value="1"/>
</dbReference>
<evidence type="ECO:0000313" key="12">
    <source>
        <dbReference type="Proteomes" id="UP001567538"/>
    </source>
</evidence>
<evidence type="ECO:0000313" key="11">
    <source>
        <dbReference type="EMBL" id="KAL1552377.1"/>
    </source>
</evidence>
<keyword evidence="6 10" id="KW-0009">Actin-binding</keyword>
<evidence type="ECO:0000256" key="2">
    <source>
        <dbReference type="ARBA" id="ARBA00010058"/>
    </source>
</evidence>
<keyword evidence="5" id="KW-0597">Phosphoprotein</keyword>
<reference evidence="11 12" key="1">
    <citation type="submission" date="2024-06" db="EMBL/GenBank/DDBJ databases">
        <title>A chromosome level genome sequence of Diviner's sage (Salvia divinorum).</title>
        <authorList>
            <person name="Ford S.A."/>
            <person name="Ro D.-K."/>
            <person name="Ness R.W."/>
            <person name="Phillips M.A."/>
        </authorList>
    </citation>
    <scope>NUCLEOTIDE SEQUENCE [LARGE SCALE GENOMIC DNA]</scope>
    <source>
        <strain evidence="11">SAF-2024a</strain>
        <tissue evidence="11">Leaf</tissue>
    </source>
</reference>
<keyword evidence="12" id="KW-1185">Reference proteome</keyword>
<comment type="subunit">
    <text evidence="3 9">Occurs in many kinds of cells as a complex with monomeric actin in a 1:1 ratio.</text>
</comment>
<evidence type="ECO:0000256" key="1">
    <source>
        <dbReference type="ARBA" id="ARBA00004245"/>
    </source>
</evidence>
<proteinExistence type="inferred from homology"/>
<evidence type="ECO:0000256" key="7">
    <source>
        <dbReference type="ARBA" id="ARBA00023212"/>
    </source>
</evidence>
<keyword evidence="7 9" id="KW-0206">Cytoskeleton</keyword>
<accession>A0ABD1H829</accession>
<keyword evidence="4" id="KW-0963">Cytoplasm</keyword>
<dbReference type="GO" id="GO:0003779">
    <property type="term" value="F:actin binding"/>
    <property type="evidence" value="ECO:0007669"/>
    <property type="project" value="UniProtKB-KW"/>
</dbReference>
<sequence length="130" mass="14343">MTWQVYVDKYLMIQLDGRKMTSAAIIGHDGAVLAQSANFPKFKVKEIVGIMEAFEEGKLAKKGLRIGGTKYEVIQGEQRDLISGEKGDGGIVVKKTNQTLLVGIYNMPMTSMLCRAIVENVAPYLIEQGF</sequence>
<name>A0ABD1H829_SALDI</name>
<organism evidence="11 12">
    <name type="scientific">Salvia divinorum</name>
    <name type="common">Maria pastora</name>
    <name type="synonym">Diviner's sage</name>
    <dbReference type="NCBI Taxonomy" id="28513"/>
    <lineage>
        <taxon>Eukaryota</taxon>
        <taxon>Viridiplantae</taxon>
        <taxon>Streptophyta</taxon>
        <taxon>Embryophyta</taxon>
        <taxon>Tracheophyta</taxon>
        <taxon>Spermatophyta</taxon>
        <taxon>Magnoliopsida</taxon>
        <taxon>eudicotyledons</taxon>
        <taxon>Gunneridae</taxon>
        <taxon>Pentapetalae</taxon>
        <taxon>asterids</taxon>
        <taxon>lamiids</taxon>
        <taxon>Lamiales</taxon>
        <taxon>Lamiaceae</taxon>
        <taxon>Nepetoideae</taxon>
        <taxon>Mentheae</taxon>
        <taxon>Salviinae</taxon>
        <taxon>Salvia</taxon>
        <taxon>Salvia subgen. Calosphace</taxon>
    </lineage>
</organism>